<keyword evidence="3" id="KW-0690">Ribosome biogenesis</keyword>
<keyword evidence="8" id="KW-1185">Reference proteome</keyword>
<reference evidence="7" key="1">
    <citation type="submission" date="2016-09" db="EMBL/GenBank/DDBJ databases">
        <authorList>
            <person name="Hebert L."/>
            <person name="Moumen B."/>
        </authorList>
    </citation>
    <scope>NUCLEOTIDE SEQUENCE [LARGE SCALE GENOMIC DNA]</scope>
    <source>
        <strain evidence="7">OVI</strain>
    </source>
</reference>
<evidence type="ECO:0000256" key="2">
    <source>
        <dbReference type="ARBA" id="ARBA00007336"/>
    </source>
</evidence>
<evidence type="ECO:0000256" key="1">
    <source>
        <dbReference type="ARBA" id="ARBA00004604"/>
    </source>
</evidence>
<dbReference type="Proteomes" id="UP000195570">
    <property type="component" value="Unassembled WGS sequence"/>
</dbReference>
<dbReference type="Pfam" id="PF05890">
    <property type="entry name" value="Ebp2"/>
    <property type="match status" value="1"/>
</dbReference>
<gene>
    <name evidence="7" type="ORF">TEOVI_000482400</name>
</gene>
<keyword evidence="5" id="KW-0539">Nucleus</keyword>
<comment type="similarity">
    <text evidence="2">Belongs to the EBP2 family.</text>
</comment>
<evidence type="ECO:0000313" key="7">
    <source>
        <dbReference type="EMBL" id="SCU65632.1"/>
    </source>
</evidence>
<dbReference type="GO" id="GO:0042273">
    <property type="term" value="P:ribosomal large subunit biogenesis"/>
    <property type="evidence" value="ECO:0007669"/>
    <property type="project" value="TreeGrafter"/>
</dbReference>
<name>A0A1G4I1X0_TRYEQ</name>
<dbReference type="VEuPathDB" id="TriTrypDB:TEOVI_000482400"/>
<dbReference type="PANTHER" id="PTHR13028">
    <property type="entry name" value="RRNA PROCESSING PROTEIN EBNA1-BINDING PROTEIN-RELATED"/>
    <property type="match status" value="1"/>
</dbReference>
<evidence type="ECO:0000256" key="3">
    <source>
        <dbReference type="ARBA" id="ARBA00022517"/>
    </source>
</evidence>
<evidence type="ECO:0000256" key="6">
    <source>
        <dbReference type="SAM" id="MobiDB-lite"/>
    </source>
</evidence>
<dbReference type="GO" id="GO:0034399">
    <property type="term" value="C:nuclear periphery"/>
    <property type="evidence" value="ECO:0007669"/>
    <property type="project" value="TreeGrafter"/>
</dbReference>
<dbReference type="EMBL" id="CZPT02000353">
    <property type="protein sequence ID" value="SCU65632.1"/>
    <property type="molecule type" value="Genomic_DNA"/>
</dbReference>
<feature type="compositionally biased region" description="Basic residues" evidence="6">
    <location>
        <begin position="229"/>
        <end position="251"/>
    </location>
</feature>
<dbReference type="GO" id="GO:0005730">
    <property type="term" value="C:nucleolus"/>
    <property type="evidence" value="ECO:0007669"/>
    <property type="project" value="UniProtKB-SubCell"/>
</dbReference>
<dbReference type="RefSeq" id="XP_067077199.1">
    <property type="nucleotide sequence ID" value="XM_067221098.1"/>
</dbReference>
<evidence type="ECO:0000256" key="5">
    <source>
        <dbReference type="ARBA" id="ARBA00023242"/>
    </source>
</evidence>
<evidence type="ECO:0000256" key="4">
    <source>
        <dbReference type="ARBA" id="ARBA00023054"/>
    </source>
</evidence>
<evidence type="ECO:0000313" key="8">
    <source>
        <dbReference type="Proteomes" id="UP000195570"/>
    </source>
</evidence>
<proteinExistence type="inferred from homology"/>
<dbReference type="GO" id="GO:0006364">
    <property type="term" value="P:rRNA processing"/>
    <property type="evidence" value="ECO:0007669"/>
    <property type="project" value="TreeGrafter"/>
</dbReference>
<keyword evidence="4" id="KW-0175">Coiled coil</keyword>
<dbReference type="GO" id="GO:0030687">
    <property type="term" value="C:preribosome, large subunit precursor"/>
    <property type="evidence" value="ECO:0007669"/>
    <property type="project" value="TreeGrafter"/>
</dbReference>
<accession>A0A1G4I1X0</accession>
<feature type="region of interest" description="Disordered" evidence="6">
    <location>
        <begin position="1"/>
        <end position="52"/>
    </location>
</feature>
<protein>
    <submittedName>
        <fullName evidence="7">rRNA processing protein, putative</fullName>
    </submittedName>
</protein>
<dbReference type="AlphaFoldDB" id="A0A1G4I1X0"/>
<dbReference type="PANTHER" id="PTHR13028:SF0">
    <property type="entry name" value="RRNA-PROCESSING PROTEIN EBP2-RELATED"/>
    <property type="match status" value="1"/>
</dbReference>
<comment type="caution">
    <text evidence="7">The sequence shown here is derived from an EMBL/GenBank/DDBJ whole genome shotgun (WGS) entry which is preliminary data.</text>
</comment>
<organism evidence="7 8">
    <name type="scientific">Trypanosoma equiperdum</name>
    <dbReference type="NCBI Taxonomy" id="5694"/>
    <lineage>
        <taxon>Eukaryota</taxon>
        <taxon>Discoba</taxon>
        <taxon>Euglenozoa</taxon>
        <taxon>Kinetoplastea</taxon>
        <taxon>Metakinetoplastina</taxon>
        <taxon>Trypanosomatida</taxon>
        <taxon>Trypanosomatidae</taxon>
        <taxon>Trypanosoma</taxon>
    </lineage>
</organism>
<comment type="subcellular location">
    <subcellularLocation>
        <location evidence="1">Nucleus</location>
        <location evidence="1">Nucleolus</location>
    </subcellularLocation>
</comment>
<dbReference type="InterPro" id="IPR008610">
    <property type="entry name" value="Ebp2"/>
</dbReference>
<dbReference type="GeneID" id="92378764"/>
<feature type="region of interest" description="Disordered" evidence="6">
    <location>
        <begin position="199"/>
        <end position="251"/>
    </location>
</feature>
<feature type="compositionally biased region" description="Basic and acidic residues" evidence="6">
    <location>
        <begin position="27"/>
        <end position="38"/>
    </location>
</feature>
<sequence>MPVYDVAVSKSKKRKLSTDGVDPPPVRGEERRRVEKQVETAPADNREGNGNAERLTTVEFSEPAQWVERMALTSTKPLPSDLNADDDPKREEAFIQQALLSVVRGISLLEAGDVPWKRPDDYYAEMFKDDVQMSRIASAMEKSKARIEERAHRRAMKDQKKYGKEVQAEVLRQRAKYKRDMGARISEWRRKRKGNEDLDDILNADETTSGSKGRGAARGVRGGGTTRAPRQKNLRPGGVKRRPGKNARRRR</sequence>